<dbReference type="Proteomes" id="UP001162164">
    <property type="component" value="Unassembled WGS sequence"/>
</dbReference>
<evidence type="ECO:0000256" key="4">
    <source>
        <dbReference type="ARBA" id="ARBA00022989"/>
    </source>
</evidence>
<feature type="transmembrane region" description="Helical" evidence="6">
    <location>
        <begin position="68"/>
        <end position="86"/>
    </location>
</feature>
<evidence type="ECO:0000313" key="8">
    <source>
        <dbReference type="Proteomes" id="UP001162164"/>
    </source>
</evidence>
<keyword evidence="5 6" id="KW-0472">Membrane</keyword>
<organism evidence="7 8">
    <name type="scientific">Molorchus minor</name>
    <dbReference type="NCBI Taxonomy" id="1323400"/>
    <lineage>
        <taxon>Eukaryota</taxon>
        <taxon>Metazoa</taxon>
        <taxon>Ecdysozoa</taxon>
        <taxon>Arthropoda</taxon>
        <taxon>Hexapoda</taxon>
        <taxon>Insecta</taxon>
        <taxon>Pterygota</taxon>
        <taxon>Neoptera</taxon>
        <taxon>Endopterygota</taxon>
        <taxon>Coleoptera</taxon>
        <taxon>Polyphaga</taxon>
        <taxon>Cucujiformia</taxon>
        <taxon>Chrysomeloidea</taxon>
        <taxon>Cerambycidae</taxon>
        <taxon>Lamiinae</taxon>
        <taxon>Monochamini</taxon>
        <taxon>Molorchus</taxon>
    </lineage>
</organism>
<keyword evidence="3 6" id="KW-0812">Transmembrane</keyword>
<reference evidence="7" key="1">
    <citation type="journal article" date="2023" name="Insect Mol. Biol.">
        <title>Genome sequencing provides insights into the evolution of gene families encoding plant cell wall-degrading enzymes in longhorned beetles.</title>
        <authorList>
            <person name="Shin N.R."/>
            <person name="Okamura Y."/>
            <person name="Kirsch R."/>
            <person name="Pauchet Y."/>
        </authorList>
    </citation>
    <scope>NUCLEOTIDE SEQUENCE</scope>
    <source>
        <strain evidence="7">MMC_N1</strain>
    </source>
</reference>
<evidence type="ECO:0008006" key="9">
    <source>
        <dbReference type="Google" id="ProtNLM"/>
    </source>
</evidence>
<evidence type="ECO:0000313" key="7">
    <source>
        <dbReference type="EMBL" id="KAJ8976584.1"/>
    </source>
</evidence>
<comment type="similarity">
    <text evidence="2 6">Belongs to the peroxisomal membrane protein PXMP2/4 family.</text>
</comment>
<evidence type="ECO:0000256" key="3">
    <source>
        <dbReference type="ARBA" id="ARBA00022692"/>
    </source>
</evidence>
<evidence type="ECO:0000256" key="5">
    <source>
        <dbReference type="ARBA" id="ARBA00023136"/>
    </source>
</evidence>
<dbReference type="EMBL" id="JAPWTJ010000653">
    <property type="protein sequence ID" value="KAJ8976584.1"/>
    <property type="molecule type" value="Genomic_DNA"/>
</dbReference>
<evidence type="ECO:0000256" key="6">
    <source>
        <dbReference type="RuleBase" id="RU363053"/>
    </source>
</evidence>
<accession>A0ABQ9JG73</accession>
<keyword evidence="8" id="KW-1185">Reference proteome</keyword>
<gene>
    <name evidence="7" type="ORF">NQ317_010749</name>
</gene>
<dbReference type="PANTHER" id="PTHR11266">
    <property type="entry name" value="PEROXISOMAL MEMBRANE PROTEIN 2, PXMP2 MPV17"/>
    <property type="match status" value="1"/>
</dbReference>
<keyword evidence="4 6" id="KW-1133">Transmembrane helix</keyword>
<evidence type="ECO:0000256" key="1">
    <source>
        <dbReference type="ARBA" id="ARBA00004141"/>
    </source>
</evidence>
<dbReference type="PANTHER" id="PTHR11266:SF81">
    <property type="entry name" value="GH12661P-RELATED"/>
    <property type="match status" value="1"/>
</dbReference>
<name>A0ABQ9JG73_9CUCU</name>
<proteinExistence type="inferred from homology"/>
<comment type="subcellular location">
    <subcellularLocation>
        <location evidence="1">Membrane</location>
        <topology evidence="1">Multi-pass membrane protein</topology>
    </subcellularLocation>
</comment>
<feature type="transmembrane region" description="Helical" evidence="6">
    <location>
        <begin position="30"/>
        <end position="48"/>
    </location>
</feature>
<evidence type="ECO:0000256" key="2">
    <source>
        <dbReference type="ARBA" id="ARBA00006824"/>
    </source>
</evidence>
<sequence>MLIGDIIQQEIEYRQKKLLERYDYGRLSRMFLVGLGLGPLHHYFYVWLAKVMPDRTISTIMKKLLIDQFIMSPLCIAAFFLQYRGIRNETNEEMYRGIKREMHRSLRGLCSFLM</sequence>
<protein>
    <recommendedName>
        <fullName evidence="9">Mpv17-like protein 2</fullName>
    </recommendedName>
</protein>
<dbReference type="InterPro" id="IPR007248">
    <property type="entry name" value="Mpv17_PMP22"/>
</dbReference>
<comment type="caution">
    <text evidence="7">The sequence shown here is derived from an EMBL/GenBank/DDBJ whole genome shotgun (WGS) entry which is preliminary data.</text>
</comment>